<dbReference type="EMBL" id="BMAT01006109">
    <property type="protein sequence ID" value="GFS06412.1"/>
    <property type="molecule type" value="Genomic_DNA"/>
</dbReference>
<dbReference type="Proteomes" id="UP000762676">
    <property type="component" value="Unassembled WGS sequence"/>
</dbReference>
<protein>
    <submittedName>
        <fullName evidence="1">Uncharacterized protein</fullName>
    </submittedName>
</protein>
<organism evidence="1 2">
    <name type="scientific">Elysia marginata</name>
    <dbReference type="NCBI Taxonomy" id="1093978"/>
    <lineage>
        <taxon>Eukaryota</taxon>
        <taxon>Metazoa</taxon>
        <taxon>Spiralia</taxon>
        <taxon>Lophotrochozoa</taxon>
        <taxon>Mollusca</taxon>
        <taxon>Gastropoda</taxon>
        <taxon>Heterobranchia</taxon>
        <taxon>Euthyneura</taxon>
        <taxon>Panpulmonata</taxon>
        <taxon>Sacoglossa</taxon>
        <taxon>Placobranchoidea</taxon>
        <taxon>Plakobranchidae</taxon>
        <taxon>Elysia</taxon>
    </lineage>
</organism>
<reference evidence="1 2" key="1">
    <citation type="journal article" date="2021" name="Elife">
        <title>Chloroplast acquisition without the gene transfer in kleptoplastic sea slugs, Plakobranchus ocellatus.</title>
        <authorList>
            <person name="Maeda T."/>
            <person name="Takahashi S."/>
            <person name="Yoshida T."/>
            <person name="Shimamura S."/>
            <person name="Takaki Y."/>
            <person name="Nagai Y."/>
            <person name="Toyoda A."/>
            <person name="Suzuki Y."/>
            <person name="Arimoto A."/>
            <person name="Ishii H."/>
            <person name="Satoh N."/>
            <person name="Nishiyama T."/>
            <person name="Hasebe M."/>
            <person name="Maruyama T."/>
            <person name="Minagawa J."/>
            <person name="Obokata J."/>
            <person name="Shigenobu S."/>
        </authorList>
    </citation>
    <scope>NUCLEOTIDE SEQUENCE [LARGE SCALE GENOMIC DNA]</scope>
</reference>
<keyword evidence="2" id="KW-1185">Reference proteome</keyword>
<proteinExistence type="predicted"/>
<accession>A0AAV4IA88</accession>
<sequence length="113" mass="13089">MNLLLGFYCDRVAKTVVMRIHQVPVRANMTWSYVKSTQHRYGTHTERVTNSRQDSWSRAAASVYLNTNSNTIAREDEEQTERTVMVGERDKSESFKESLSRYTSCFVGSWLKA</sequence>
<name>A0AAV4IA88_9GAST</name>
<evidence type="ECO:0000313" key="1">
    <source>
        <dbReference type="EMBL" id="GFS06412.1"/>
    </source>
</evidence>
<dbReference type="AlphaFoldDB" id="A0AAV4IA88"/>
<evidence type="ECO:0000313" key="2">
    <source>
        <dbReference type="Proteomes" id="UP000762676"/>
    </source>
</evidence>
<gene>
    <name evidence="1" type="ORF">ElyMa_002964800</name>
</gene>
<comment type="caution">
    <text evidence="1">The sequence shown here is derived from an EMBL/GenBank/DDBJ whole genome shotgun (WGS) entry which is preliminary data.</text>
</comment>